<dbReference type="InterPro" id="IPR046966">
    <property type="entry name" value="Glucoamylase_active_site"/>
</dbReference>
<keyword evidence="13" id="KW-1185">Reference proteome</keyword>
<keyword evidence="6" id="KW-0326">Glycosidase</keyword>
<evidence type="ECO:0000256" key="5">
    <source>
        <dbReference type="ARBA" id="ARBA00023277"/>
    </source>
</evidence>
<dbReference type="Pfam" id="PF00723">
    <property type="entry name" value="Glyco_hydro_15"/>
    <property type="match status" value="1"/>
</dbReference>
<gene>
    <name evidence="12" type="ORF">KUCA_T00004434001</name>
</gene>
<sequence length="539" mass="61389">MRFSLFLLYLLAVVNSLVLPLDFAAGRAASHESAVQSQPGFLQLIKEWIAIFSTREVASAIPRGSFESWLQEQEKISFESILQNIGGYGEFAQNVSIGAVIASPSQTRPNYFYQWTRDSALTVMSLVEYLDDHELQDYEFGLCGLVESYIENQYHVQRLANPSGTFEDLTGLGEPKFMANGEAFVDHWGRPQRDGPGLRVITVLGYLSLLTKYEGNFQHEFFTSHDDSFRFVYDEIVKPDLQYIVHHWASPGFDLWEEVNSLHLFTSLTQLKALKLGMTYALAYSDSEFYAVLTTAYNALNFFIQVDSGYKTGNLPFLIETPTLLLTGKRIGLDIASILASLRAHDVDDVGDALDIPFAVDDPVVLNTLTAMVNDMKYRYPINHNRLGFGTGFALGRYPEDVYDGYGTTEGNPWFIATASASELVYKILYKLYKYENDLYIPIGLREFYQPFFEFEIKQDMVVPFGSDEFHMVADGLIKYADSFMDVIREHVDNNGHMSEQFNKYSGFMEGAEDLTWSYSSCWSSMRWRNKVVKLMERS</sequence>
<dbReference type="InterPro" id="IPR000165">
    <property type="entry name" value="Glucoamylase"/>
</dbReference>
<reference evidence="12" key="2">
    <citation type="submission" date="2014-02" db="EMBL/GenBank/DDBJ databases">
        <title>Complete DNA sequence of /Kuraishia capsulata/ illustrates novel genomic features among budding yeasts (/Saccharomycotina/).</title>
        <authorList>
            <person name="Morales L."/>
            <person name="Noel B."/>
            <person name="Porcel B."/>
            <person name="Marcet-Houben M."/>
            <person name="Hullo M-F."/>
            <person name="Sacerdot C."/>
            <person name="Tekaia F."/>
            <person name="Leh-Louis V."/>
            <person name="Despons L."/>
            <person name="Khanna V."/>
            <person name="Aury J-M."/>
            <person name="Barbe V."/>
            <person name="Couloux A."/>
            <person name="Labadie K."/>
            <person name="Pelletier E."/>
            <person name="Souciet J-L."/>
            <person name="Boekhout T."/>
            <person name="Gabaldon T."/>
            <person name="Wincker P."/>
            <person name="Dujon B."/>
        </authorList>
    </citation>
    <scope>NUCLEOTIDE SEQUENCE</scope>
    <source>
        <strain evidence="12">CBS 1993</strain>
    </source>
</reference>
<evidence type="ECO:0000256" key="3">
    <source>
        <dbReference type="ARBA" id="ARBA00012593"/>
    </source>
</evidence>
<dbReference type="GeneID" id="34521830"/>
<comment type="similarity">
    <text evidence="2">Belongs to the glycosyl hydrolase 15 family.</text>
</comment>
<feature type="signal peptide" evidence="10">
    <location>
        <begin position="1"/>
        <end position="16"/>
    </location>
</feature>
<dbReference type="Proteomes" id="UP000019384">
    <property type="component" value="Unassembled WGS sequence"/>
</dbReference>
<evidence type="ECO:0000313" key="13">
    <source>
        <dbReference type="Proteomes" id="UP000019384"/>
    </source>
</evidence>
<dbReference type="STRING" id="1382522.W6MTC8"/>
<dbReference type="RefSeq" id="XP_022460442.1">
    <property type="nucleotide sequence ID" value="XM_022601169.1"/>
</dbReference>
<protein>
    <recommendedName>
        <fullName evidence="3">glucan 1,4-alpha-glucosidase</fullName>
        <ecNumber evidence="3">3.2.1.3</ecNumber>
    </recommendedName>
    <alternativeName>
        <fullName evidence="9">1,4-alpha-D-glucan glucohydrolase</fullName>
    </alternativeName>
    <alternativeName>
        <fullName evidence="8">Glucan 1,4-alpha-glucosidase</fullName>
    </alternativeName>
</protein>
<dbReference type="Gene3D" id="1.50.10.10">
    <property type="match status" value="1"/>
</dbReference>
<evidence type="ECO:0000256" key="2">
    <source>
        <dbReference type="ARBA" id="ARBA00006188"/>
    </source>
</evidence>
<name>W6MTC8_9ASCO</name>
<dbReference type="PROSITE" id="PS00820">
    <property type="entry name" value="GLUCOAMYLASE"/>
    <property type="match status" value="1"/>
</dbReference>
<dbReference type="EC" id="3.2.1.3" evidence="3"/>
<keyword evidence="5" id="KW-0119">Carbohydrate metabolism</keyword>
<evidence type="ECO:0000256" key="1">
    <source>
        <dbReference type="ARBA" id="ARBA00001863"/>
    </source>
</evidence>
<dbReference type="GO" id="GO:0000324">
    <property type="term" value="C:fungal-type vacuole"/>
    <property type="evidence" value="ECO:0007669"/>
    <property type="project" value="EnsemblFungi"/>
</dbReference>
<feature type="domain" description="GH15-like" evidence="11">
    <location>
        <begin position="79"/>
        <end position="521"/>
    </location>
</feature>
<evidence type="ECO:0000259" key="11">
    <source>
        <dbReference type="Pfam" id="PF00723"/>
    </source>
</evidence>
<dbReference type="SUPFAM" id="SSF48208">
    <property type="entry name" value="Six-hairpin glycosidases"/>
    <property type="match status" value="1"/>
</dbReference>
<evidence type="ECO:0000256" key="10">
    <source>
        <dbReference type="SAM" id="SignalP"/>
    </source>
</evidence>
<dbReference type="InterPro" id="IPR011613">
    <property type="entry name" value="GH15-like"/>
</dbReference>
<organism evidence="12 13">
    <name type="scientific">Kuraishia capsulata CBS 1993</name>
    <dbReference type="NCBI Taxonomy" id="1382522"/>
    <lineage>
        <taxon>Eukaryota</taxon>
        <taxon>Fungi</taxon>
        <taxon>Dikarya</taxon>
        <taxon>Ascomycota</taxon>
        <taxon>Saccharomycotina</taxon>
        <taxon>Pichiomycetes</taxon>
        <taxon>Pichiales</taxon>
        <taxon>Pichiaceae</taxon>
        <taxon>Kuraishia</taxon>
    </lineage>
</organism>
<dbReference type="GO" id="GO:0005980">
    <property type="term" value="P:glycogen catabolic process"/>
    <property type="evidence" value="ECO:0007669"/>
    <property type="project" value="EnsemblFungi"/>
</dbReference>
<evidence type="ECO:0000256" key="9">
    <source>
        <dbReference type="ARBA" id="ARBA00033473"/>
    </source>
</evidence>
<keyword evidence="7" id="KW-0624">Polysaccharide degradation</keyword>
<evidence type="ECO:0000256" key="7">
    <source>
        <dbReference type="ARBA" id="ARBA00023326"/>
    </source>
</evidence>
<comment type="catalytic activity">
    <reaction evidence="1">
        <text>Hydrolysis of terminal (1-&gt;4)-linked alpha-D-glucose residues successively from non-reducing ends of the chains with release of beta-D-glucose.</text>
        <dbReference type="EC" id="3.2.1.3"/>
    </reaction>
</comment>
<dbReference type="PANTHER" id="PTHR31616:SF9">
    <property type="entry name" value="GLUCOAMYLASE, INTRACELLULAR SPORULATION-SPECIFIC"/>
    <property type="match status" value="1"/>
</dbReference>
<accession>W6MTC8</accession>
<evidence type="ECO:0000256" key="8">
    <source>
        <dbReference type="ARBA" id="ARBA00033442"/>
    </source>
</evidence>
<dbReference type="OrthoDB" id="6123450at2759"/>
<dbReference type="HOGENOM" id="CLU_012173_2_0_1"/>
<dbReference type="PRINTS" id="PR00736">
    <property type="entry name" value="GLHYDRLASE15"/>
</dbReference>
<dbReference type="PANTHER" id="PTHR31616">
    <property type="entry name" value="TREHALASE"/>
    <property type="match status" value="1"/>
</dbReference>
<dbReference type="GO" id="GO:0004339">
    <property type="term" value="F:glucan 1,4-alpha-glucosidase activity"/>
    <property type="evidence" value="ECO:0007669"/>
    <property type="project" value="UniProtKB-EC"/>
</dbReference>
<dbReference type="EMBL" id="HG793129">
    <property type="protein sequence ID" value="CDK28452.1"/>
    <property type="molecule type" value="Genomic_DNA"/>
</dbReference>
<evidence type="ECO:0000256" key="4">
    <source>
        <dbReference type="ARBA" id="ARBA00022801"/>
    </source>
</evidence>
<keyword evidence="4" id="KW-0378">Hydrolase</keyword>
<keyword evidence="10" id="KW-0732">Signal</keyword>
<dbReference type="InterPro" id="IPR012341">
    <property type="entry name" value="6hp_glycosidase-like_sf"/>
</dbReference>
<evidence type="ECO:0000256" key="6">
    <source>
        <dbReference type="ARBA" id="ARBA00023295"/>
    </source>
</evidence>
<evidence type="ECO:0000313" key="12">
    <source>
        <dbReference type="EMBL" id="CDK28452.1"/>
    </source>
</evidence>
<reference evidence="12" key="1">
    <citation type="submission" date="2013-12" db="EMBL/GenBank/DDBJ databases">
        <authorList>
            <person name="Genoscope - CEA"/>
        </authorList>
    </citation>
    <scope>NUCLEOTIDE SEQUENCE</scope>
    <source>
        <strain evidence="12">CBS 1993</strain>
    </source>
</reference>
<dbReference type="InterPro" id="IPR008928">
    <property type="entry name" value="6-hairpin_glycosidase_sf"/>
</dbReference>
<proteinExistence type="inferred from homology"/>
<dbReference type="AlphaFoldDB" id="W6MTC8"/>
<feature type="chain" id="PRO_5004879120" description="glucan 1,4-alpha-glucosidase" evidence="10">
    <location>
        <begin position="17"/>
        <end position="539"/>
    </location>
</feature>